<evidence type="ECO:0000256" key="1">
    <source>
        <dbReference type="ARBA" id="ARBA00022741"/>
    </source>
</evidence>
<dbReference type="GO" id="GO:0006355">
    <property type="term" value="P:regulation of DNA-templated transcription"/>
    <property type="evidence" value="ECO:0007669"/>
    <property type="project" value="InterPro"/>
</dbReference>
<organism evidence="7">
    <name type="scientific">uncultured Desulfobacterium sp</name>
    <dbReference type="NCBI Taxonomy" id="201089"/>
    <lineage>
        <taxon>Bacteria</taxon>
        <taxon>Pseudomonadati</taxon>
        <taxon>Thermodesulfobacteriota</taxon>
        <taxon>Desulfobacteria</taxon>
        <taxon>Desulfobacterales</taxon>
        <taxon>Desulfobacteriaceae</taxon>
        <taxon>Desulfobacterium</taxon>
        <taxon>environmental samples</taxon>
    </lineage>
</organism>
<dbReference type="InterPro" id="IPR009057">
    <property type="entry name" value="Homeodomain-like_sf"/>
</dbReference>
<dbReference type="PROSITE" id="PS50045">
    <property type="entry name" value="SIGMA54_INTERACT_4"/>
    <property type="match status" value="1"/>
</dbReference>
<dbReference type="Pfam" id="PF13426">
    <property type="entry name" value="PAS_9"/>
    <property type="match status" value="1"/>
</dbReference>
<dbReference type="AlphaFoldDB" id="E1YL50"/>
<dbReference type="SUPFAM" id="SSF52540">
    <property type="entry name" value="P-loop containing nucleoside triphosphate hydrolases"/>
    <property type="match status" value="1"/>
</dbReference>
<dbReference type="InterPro" id="IPR027417">
    <property type="entry name" value="P-loop_NTPase"/>
</dbReference>
<evidence type="ECO:0000313" key="7">
    <source>
        <dbReference type="EMBL" id="CBX30833.1"/>
    </source>
</evidence>
<dbReference type="FunFam" id="3.40.50.300:FF:000006">
    <property type="entry name" value="DNA-binding transcriptional regulator NtrC"/>
    <property type="match status" value="1"/>
</dbReference>
<dbReference type="Gene3D" id="1.10.10.60">
    <property type="entry name" value="Homeodomain-like"/>
    <property type="match status" value="1"/>
</dbReference>
<evidence type="ECO:0000259" key="6">
    <source>
        <dbReference type="PROSITE" id="PS50112"/>
    </source>
</evidence>
<dbReference type="Gene3D" id="3.30.450.20">
    <property type="entry name" value="PAS domain"/>
    <property type="match status" value="1"/>
</dbReference>
<dbReference type="NCBIfam" id="TIGR00229">
    <property type="entry name" value="sensory_box"/>
    <property type="match status" value="1"/>
</dbReference>
<sequence>MLTYGDTMFEQELNRHWKTVIDTILDGVMIVDKAGNIVFVNKAFESITGYPYQEVIGKSCMLLACDTCEVFRQTQDDIWCELFKTGTLDMRRCRLTRKDGRHVDVIKNASVLRDLKDKVMGAVETITDITEIIKKDTRITALRDQLCSENGFQGMLGASVAIERVFELISNVATSDAPIIIFGESGTGKELVARAIHDIGQRKNKPFVKVNCAALNESLLESELFGHVKGAFTGAHKGREGRFEAAHGGDIFLDEIGDLPLITQIKLLRVLEEKTIERVGDNKPIRVDVRIITATNKNLETLVKNGSFREDLFYRINVIPIYVPPLRKRREDIPLFVDHSIQRIRLKTGKDIKGIDDNAMRLLMTYEWPGNIRELKSAFEYAAVSCQESIIKPHNFPPNIYQQNISPVTKSKKSKPDRIAVKKTQIIEALKQADGNQSEAARILGISRVTVWSRMKRFDIQLKREAKI</sequence>
<dbReference type="Pfam" id="PF02954">
    <property type="entry name" value="HTH_8"/>
    <property type="match status" value="1"/>
</dbReference>
<dbReference type="SUPFAM" id="SSF46689">
    <property type="entry name" value="Homeodomain-like"/>
    <property type="match status" value="1"/>
</dbReference>
<keyword evidence="1" id="KW-0547">Nucleotide-binding</keyword>
<dbReference type="Pfam" id="PF25601">
    <property type="entry name" value="AAA_lid_14"/>
    <property type="match status" value="1"/>
</dbReference>
<dbReference type="InterPro" id="IPR002078">
    <property type="entry name" value="Sigma_54_int"/>
</dbReference>
<dbReference type="PANTHER" id="PTHR32071">
    <property type="entry name" value="TRANSCRIPTIONAL REGULATORY PROTEIN"/>
    <property type="match status" value="1"/>
</dbReference>
<dbReference type="InterPro" id="IPR035965">
    <property type="entry name" value="PAS-like_dom_sf"/>
</dbReference>
<dbReference type="SMART" id="SM00382">
    <property type="entry name" value="AAA"/>
    <property type="match status" value="1"/>
</dbReference>
<reference evidence="7" key="1">
    <citation type="journal article" date="2011" name="Environ. Microbiol.">
        <title>Genomic insights into the metabolic potential of the polycyclic aromatic hydrocarbon degrading sulfate-reducing Deltaproteobacterium N47.</title>
        <authorList>
            <person name="Bergmann F."/>
            <person name="Selesi D."/>
            <person name="Weinmaier T."/>
            <person name="Tischler P."/>
            <person name="Rattei T."/>
            <person name="Meckenstock R.U."/>
        </authorList>
    </citation>
    <scope>NUCLEOTIDE SEQUENCE</scope>
</reference>
<dbReference type="SMART" id="SM00086">
    <property type="entry name" value="PAC"/>
    <property type="match status" value="1"/>
</dbReference>
<dbReference type="Gene3D" id="3.40.50.300">
    <property type="entry name" value="P-loop containing nucleotide triphosphate hydrolases"/>
    <property type="match status" value="1"/>
</dbReference>
<dbReference type="InterPro" id="IPR002197">
    <property type="entry name" value="HTH_Fis"/>
</dbReference>
<dbReference type="Gene3D" id="1.10.8.60">
    <property type="match status" value="1"/>
</dbReference>
<gene>
    <name evidence="7" type="ORF">N47_E43450</name>
</gene>
<dbReference type="SUPFAM" id="SSF55785">
    <property type="entry name" value="PYP-like sensor domain (PAS domain)"/>
    <property type="match status" value="1"/>
</dbReference>
<keyword evidence="3" id="KW-0805">Transcription regulation</keyword>
<feature type="domain" description="Sigma-54 factor interaction" evidence="5">
    <location>
        <begin position="155"/>
        <end position="384"/>
    </location>
</feature>
<keyword evidence="2" id="KW-0067">ATP-binding</keyword>
<dbReference type="PROSITE" id="PS00675">
    <property type="entry name" value="SIGMA54_INTERACT_1"/>
    <property type="match status" value="1"/>
</dbReference>
<dbReference type="PROSITE" id="PS50112">
    <property type="entry name" value="PAS"/>
    <property type="match status" value="1"/>
</dbReference>
<dbReference type="InterPro" id="IPR000014">
    <property type="entry name" value="PAS"/>
</dbReference>
<evidence type="ECO:0000259" key="5">
    <source>
        <dbReference type="PROSITE" id="PS50045"/>
    </source>
</evidence>
<dbReference type="InterPro" id="IPR058031">
    <property type="entry name" value="AAA_lid_NorR"/>
</dbReference>
<evidence type="ECO:0000256" key="3">
    <source>
        <dbReference type="ARBA" id="ARBA00023015"/>
    </source>
</evidence>
<accession>E1YL50</accession>
<dbReference type="PRINTS" id="PR01590">
    <property type="entry name" value="HTHFIS"/>
</dbReference>
<proteinExistence type="predicted"/>
<dbReference type="InterPro" id="IPR003593">
    <property type="entry name" value="AAA+_ATPase"/>
</dbReference>
<dbReference type="CDD" id="cd00130">
    <property type="entry name" value="PAS"/>
    <property type="match status" value="1"/>
</dbReference>
<keyword evidence="4" id="KW-0804">Transcription</keyword>
<dbReference type="InterPro" id="IPR001610">
    <property type="entry name" value="PAC"/>
</dbReference>
<dbReference type="CDD" id="cd00009">
    <property type="entry name" value="AAA"/>
    <property type="match status" value="1"/>
</dbReference>
<dbReference type="GO" id="GO:0043565">
    <property type="term" value="F:sequence-specific DNA binding"/>
    <property type="evidence" value="ECO:0007669"/>
    <property type="project" value="InterPro"/>
</dbReference>
<dbReference type="EMBL" id="FR695877">
    <property type="protein sequence ID" value="CBX30833.1"/>
    <property type="molecule type" value="Genomic_DNA"/>
</dbReference>
<dbReference type="GO" id="GO:0005524">
    <property type="term" value="F:ATP binding"/>
    <property type="evidence" value="ECO:0007669"/>
    <property type="project" value="UniProtKB-KW"/>
</dbReference>
<dbReference type="SMART" id="SM00091">
    <property type="entry name" value="PAS"/>
    <property type="match status" value="1"/>
</dbReference>
<evidence type="ECO:0000256" key="2">
    <source>
        <dbReference type="ARBA" id="ARBA00022840"/>
    </source>
</evidence>
<name>E1YL50_9BACT</name>
<evidence type="ECO:0000256" key="4">
    <source>
        <dbReference type="ARBA" id="ARBA00023163"/>
    </source>
</evidence>
<feature type="domain" description="PAS" evidence="6">
    <location>
        <begin position="13"/>
        <end position="62"/>
    </location>
</feature>
<dbReference type="Pfam" id="PF00158">
    <property type="entry name" value="Sigma54_activat"/>
    <property type="match status" value="1"/>
</dbReference>
<protein>
    <submittedName>
        <fullName evidence="7">Transcriptional regulatory protein zraR</fullName>
    </submittedName>
</protein>
<dbReference type="InterPro" id="IPR025662">
    <property type="entry name" value="Sigma_54_int_dom_ATP-bd_1"/>
</dbReference>